<gene>
    <name evidence="2" type="ORF">ROTO_35930</name>
</gene>
<dbReference type="Gene3D" id="3.40.630.30">
    <property type="match status" value="1"/>
</dbReference>
<comment type="caution">
    <text evidence="2">The sequence shown here is derived from an EMBL/GenBank/DDBJ whole genome shotgun (WGS) entry which is preliminary data.</text>
</comment>
<dbReference type="EMBL" id="LGVV01000092">
    <property type="protein sequence ID" value="KNX39866.1"/>
    <property type="molecule type" value="Genomic_DNA"/>
</dbReference>
<protein>
    <recommendedName>
        <fullName evidence="1">BioF2-like acetyltransferase domain-containing protein</fullName>
    </recommendedName>
</protein>
<proteinExistence type="predicted"/>
<name>A0A0L6CQ59_9RHOB</name>
<dbReference type="InterPro" id="IPR016181">
    <property type="entry name" value="Acyl_CoA_acyltransferase"/>
</dbReference>
<evidence type="ECO:0000313" key="3">
    <source>
        <dbReference type="Proteomes" id="UP000037046"/>
    </source>
</evidence>
<feature type="domain" description="BioF2-like acetyltransferase" evidence="1">
    <location>
        <begin position="182"/>
        <end position="330"/>
    </location>
</feature>
<sequence length="398" mass="44988">MNYTVTVTSSAEEAKTDAESAALIDQAGAEIYFTESWRAAWWAHYGKSFARSRRPATLVVRDGTKIVAVLPFCIERFWLGPIPVRLARLAGVDPNFAVLNLPIAEGYAADVFEAAFSHLTSGLKCDAISFSPISERSTQLTAVRTAIAKSSEVVLCRDRSQRHHTLMDLPGTPEAFLASLSKSRRREHNRDVKRLTEVDPLETRGSTPEIVEAAMDRFVAQHTQQWEQKGKGGHFSDWPLAESFYRDLLERLSPSEQAGLDELWLGKTLLSSQLRYSQGAKAYWWLNARSTAPEFAKIGLGRVGLVERVGDLIRAGVRTVDAGAGEYEYKLAYGGELVPIHDLLVSRRNLLARSRVKMLMVWSDLLHLFYYRLWFLKIIPRFGFGPRPLWRAWIRSRF</sequence>
<dbReference type="PATRIC" id="fig|74031.6.peg.3693"/>
<dbReference type="RefSeq" id="WP_050664406.1">
    <property type="nucleotide sequence ID" value="NZ_CP118494.1"/>
</dbReference>
<dbReference type="SUPFAM" id="SSF55729">
    <property type="entry name" value="Acyl-CoA N-acyltransferases (Nat)"/>
    <property type="match status" value="1"/>
</dbReference>
<reference evidence="3" key="1">
    <citation type="submission" date="2015-07" db="EMBL/GenBank/DDBJ databases">
        <title>Draft Genome Sequence of Roseovarius tolerans EL-164, a producer of N-Acylated Alanine Methyl Esters (NAMEs).</title>
        <authorList>
            <person name="Voget S."/>
            <person name="Bruns H."/>
            <person name="Wagner-Doebler I."/>
            <person name="Schulz S."/>
            <person name="Daniel R."/>
        </authorList>
    </citation>
    <scope>NUCLEOTIDE SEQUENCE [LARGE SCALE GENOMIC DNA]</scope>
    <source>
        <strain evidence="3">EL-164</strain>
    </source>
</reference>
<dbReference type="InterPro" id="IPR038740">
    <property type="entry name" value="BioF2-like_GNAT_dom"/>
</dbReference>
<evidence type="ECO:0000313" key="2">
    <source>
        <dbReference type="EMBL" id="KNX39866.1"/>
    </source>
</evidence>
<dbReference type="Pfam" id="PF13480">
    <property type="entry name" value="Acetyltransf_6"/>
    <property type="match status" value="1"/>
</dbReference>
<dbReference type="Proteomes" id="UP000037046">
    <property type="component" value="Unassembled WGS sequence"/>
</dbReference>
<accession>A0A0L6CQ59</accession>
<keyword evidence="3" id="KW-1185">Reference proteome</keyword>
<dbReference type="AlphaFoldDB" id="A0A0L6CQ59"/>
<evidence type="ECO:0000259" key="1">
    <source>
        <dbReference type="Pfam" id="PF13480"/>
    </source>
</evidence>
<dbReference type="OrthoDB" id="9808976at2"/>
<organism evidence="2 3">
    <name type="scientific">Roseovarius tolerans</name>
    <dbReference type="NCBI Taxonomy" id="74031"/>
    <lineage>
        <taxon>Bacteria</taxon>
        <taxon>Pseudomonadati</taxon>
        <taxon>Pseudomonadota</taxon>
        <taxon>Alphaproteobacteria</taxon>
        <taxon>Rhodobacterales</taxon>
        <taxon>Roseobacteraceae</taxon>
        <taxon>Roseovarius</taxon>
    </lineage>
</organism>